<organism evidence="2">
    <name type="scientific">uncultured Armatimonadetes bacterium</name>
    <dbReference type="NCBI Taxonomy" id="157466"/>
    <lineage>
        <taxon>Bacteria</taxon>
        <taxon>Bacillati</taxon>
        <taxon>Armatimonadota</taxon>
        <taxon>environmental samples</taxon>
    </lineage>
</organism>
<evidence type="ECO:0000313" key="2">
    <source>
        <dbReference type="EMBL" id="CAA9276786.1"/>
    </source>
</evidence>
<name>A0A6J4JCQ7_9BACT</name>
<dbReference type="PANTHER" id="PTHR12110:SF41">
    <property type="entry name" value="INOSOSE DEHYDRATASE"/>
    <property type="match status" value="1"/>
</dbReference>
<dbReference type="PANTHER" id="PTHR12110">
    <property type="entry name" value="HYDROXYPYRUVATE ISOMERASE"/>
    <property type="match status" value="1"/>
</dbReference>
<evidence type="ECO:0000259" key="1">
    <source>
        <dbReference type="Pfam" id="PF01261"/>
    </source>
</evidence>
<protein>
    <recommendedName>
        <fullName evidence="1">Xylose isomerase-like TIM barrel domain-containing protein</fullName>
    </recommendedName>
</protein>
<sequence>MHIGFRICGIAYQDALPIAKKLGFGDLEPEWNLTLSPEFGAMGAMARDMGIRLSAVLTGMDPMSLDDFRTAFEDCRRIGATSFTAHPHPIRPDDEAAQREFRERFSAASRMGREMGITLAVHSCGLDQEQWDLMFRLVPELALKYDPSFTAQEGRDYAAEVFKYGKRIIHVHAKDEMILDRPTEPITYAPAGMGDIRWGRLIAALYEVGYDGQIAIEPHSRYWATDGYERGLILAKRHLEQFLA</sequence>
<feature type="domain" description="Xylose isomerase-like TIM barrel" evidence="1">
    <location>
        <begin position="64"/>
        <end position="232"/>
    </location>
</feature>
<reference evidence="2" key="1">
    <citation type="submission" date="2020-02" db="EMBL/GenBank/DDBJ databases">
        <authorList>
            <person name="Meier V. D."/>
        </authorList>
    </citation>
    <scope>NUCLEOTIDE SEQUENCE</scope>
    <source>
        <strain evidence="2">AVDCRST_MAG63</strain>
    </source>
</reference>
<proteinExistence type="predicted"/>
<dbReference type="Pfam" id="PF01261">
    <property type="entry name" value="AP_endonuc_2"/>
    <property type="match status" value="1"/>
</dbReference>
<dbReference type="EMBL" id="CADCTO010000432">
    <property type="protein sequence ID" value="CAA9276786.1"/>
    <property type="molecule type" value="Genomic_DNA"/>
</dbReference>
<dbReference type="InterPro" id="IPR050312">
    <property type="entry name" value="IolE/XylAMocC-like"/>
</dbReference>
<dbReference type="Gene3D" id="3.20.20.150">
    <property type="entry name" value="Divalent-metal-dependent TIM barrel enzymes"/>
    <property type="match status" value="1"/>
</dbReference>
<accession>A0A6J4JCQ7</accession>
<dbReference type="AlphaFoldDB" id="A0A6J4JCQ7"/>
<dbReference type="InterPro" id="IPR036237">
    <property type="entry name" value="Xyl_isomerase-like_sf"/>
</dbReference>
<dbReference type="InterPro" id="IPR013022">
    <property type="entry name" value="Xyl_isomerase-like_TIM-brl"/>
</dbReference>
<dbReference type="SUPFAM" id="SSF51658">
    <property type="entry name" value="Xylose isomerase-like"/>
    <property type="match status" value="1"/>
</dbReference>
<gene>
    <name evidence="2" type="ORF">AVDCRST_MAG63-3345</name>
</gene>